<evidence type="ECO:0000313" key="1">
    <source>
        <dbReference type="EMBL" id="GAB62273.1"/>
    </source>
</evidence>
<evidence type="ECO:0000313" key="2">
    <source>
        <dbReference type="Proteomes" id="UP000002985"/>
    </source>
</evidence>
<proteinExistence type="predicted"/>
<name>I3IKM8_9BACT</name>
<protein>
    <submittedName>
        <fullName evidence="1">Uncharacterized protein</fullName>
    </submittedName>
</protein>
<keyword evidence="2" id="KW-1185">Reference proteome</keyword>
<comment type="caution">
    <text evidence="1">The sequence shown here is derived from an EMBL/GenBank/DDBJ whole genome shotgun (WGS) entry which is preliminary data.</text>
</comment>
<dbReference type="EMBL" id="BAFH01000003">
    <property type="protein sequence ID" value="GAB62273.1"/>
    <property type="molecule type" value="Genomic_DNA"/>
</dbReference>
<dbReference type="Proteomes" id="UP000002985">
    <property type="component" value="Unassembled WGS sequence"/>
</dbReference>
<dbReference type="AlphaFoldDB" id="I3IKM8"/>
<accession>I3IKM8</accession>
<sequence length="53" mass="6157">MNVLKRQGLGRSVKKEEIQELLILFPLSETKEIPTFPPFLNLSLPTSQRDKFE</sequence>
<gene>
    <name evidence="1" type="ORF">KSU1_C0677</name>
</gene>
<organism evidence="1 2">
    <name type="scientific">Candidatus Jettenia caeni</name>
    <dbReference type="NCBI Taxonomy" id="247490"/>
    <lineage>
        <taxon>Bacteria</taxon>
        <taxon>Pseudomonadati</taxon>
        <taxon>Planctomycetota</taxon>
        <taxon>Candidatus Brocadiia</taxon>
        <taxon>Candidatus Brocadiales</taxon>
        <taxon>Candidatus Brocadiaceae</taxon>
        <taxon>Candidatus Jettenia</taxon>
    </lineage>
</organism>
<reference evidence="1 2" key="1">
    <citation type="journal article" date="2012" name="FEBS Lett.">
        <title>Anammox organism KSU-1 expresses a NirK-type copper-containing nitrite reductase instead of a NirS-type with cytochrome cd1.</title>
        <authorList>
            <person name="Hira D."/>
            <person name="Toh H."/>
            <person name="Migita C.T."/>
            <person name="Okubo H."/>
            <person name="Nishiyama T."/>
            <person name="Hattori M."/>
            <person name="Furukawa K."/>
            <person name="Fujii T."/>
        </authorList>
    </citation>
    <scope>NUCLEOTIDE SEQUENCE [LARGE SCALE GENOMIC DNA]</scope>
</reference>